<keyword evidence="1" id="KW-0812">Transmembrane</keyword>
<keyword evidence="1" id="KW-0472">Membrane</keyword>
<sequence length="92" mass="10209">MASDDVRITPGQRRTLMFPSSECLHWFVGSQVSRATMMLDLRCCGRSMWFRQTTGMAGDGGVASTGQSGAMFFFFVGINFIFGFQDVPAMMM</sequence>
<dbReference type="EMBL" id="PDUG01000004">
    <property type="protein sequence ID" value="PIC37687.1"/>
    <property type="molecule type" value="Genomic_DNA"/>
</dbReference>
<keyword evidence="3" id="KW-1185">Reference proteome</keyword>
<dbReference type="Proteomes" id="UP000230233">
    <property type="component" value="Chromosome IV"/>
</dbReference>
<feature type="transmembrane region" description="Helical" evidence="1">
    <location>
        <begin position="66"/>
        <end position="84"/>
    </location>
</feature>
<name>A0A2G5UDQ8_9PELO</name>
<evidence type="ECO:0000256" key="1">
    <source>
        <dbReference type="SAM" id="Phobius"/>
    </source>
</evidence>
<proteinExistence type="predicted"/>
<evidence type="ECO:0000313" key="3">
    <source>
        <dbReference type="Proteomes" id="UP000230233"/>
    </source>
</evidence>
<reference evidence="3" key="1">
    <citation type="submission" date="2017-10" db="EMBL/GenBank/DDBJ databases">
        <title>Rapid genome shrinkage in a self-fertile nematode reveals novel sperm competition proteins.</title>
        <authorList>
            <person name="Yin D."/>
            <person name="Schwarz E.M."/>
            <person name="Thomas C.G."/>
            <person name="Felde R.L."/>
            <person name="Korf I.F."/>
            <person name="Cutter A.D."/>
            <person name="Schartner C.M."/>
            <person name="Ralston E.J."/>
            <person name="Meyer B.J."/>
            <person name="Haag E.S."/>
        </authorList>
    </citation>
    <scope>NUCLEOTIDE SEQUENCE [LARGE SCALE GENOMIC DNA]</scope>
    <source>
        <strain evidence="3">JU1422</strain>
    </source>
</reference>
<comment type="caution">
    <text evidence="2">The sequence shown here is derived from an EMBL/GenBank/DDBJ whole genome shotgun (WGS) entry which is preliminary data.</text>
</comment>
<evidence type="ECO:0000313" key="2">
    <source>
        <dbReference type="EMBL" id="PIC37687.1"/>
    </source>
</evidence>
<keyword evidence="1" id="KW-1133">Transmembrane helix</keyword>
<organism evidence="2 3">
    <name type="scientific">Caenorhabditis nigoni</name>
    <dbReference type="NCBI Taxonomy" id="1611254"/>
    <lineage>
        <taxon>Eukaryota</taxon>
        <taxon>Metazoa</taxon>
        <taxon>Ecdysozoa</taxon>
        <taxon>Nematoda</taxon>
        <taxon>Chromadorea</taxon>
        <taxon>Rhabditida</taxon>
        <taxon>Rhabditina</taxon>
        <taxon>Rhabditomorpha</taxon>
        <taxon>Rhabditoidea</taxon>
        <taxon>Rhabditidae</taxon>
        <taxon>Peloderinae</taxon>
        <taxon>Caenorhabditis</taxon>
    </lineage>
</organism>
<accession>A0A2G5UDQ8</accession>
<dbReference type="AlphaFoldDB" id="A0A2G5UDQ8"/>
<gene>
    <name evidence="2" type="primary">Cnig_chr_IV.g16228</name>
    <name evidence="2" type="ORF">B9Z55_016228</name>
</gene>
<protein>
    <submittedName>
        <fullName evidence="2">Uncharacterized protein</fullName>
    </submittedName>
</protein>